<reference evidence="2" key="1">
    <citation type="submission" date="2021-06" db="EMBL/GenBank/DDBJ databases">
        <title>Sequencing of actinobacteria type strains.</title>
        <authorList>
            <person name="Nguyen G.-S."/>
            <person name="Wentzel A."/>
        </authorList>
    </citation>
    <scope>NUCLEOTIDE SEQUENCE</scope>
    <source>
        <strain evidence="2">P38-E01</strain>
    </source>
</reference>
<evidence type="ECO:0000313" key="2">
    <source>
        <dbReference type="EMBL" id="MBU7596461.1"/>
    </source>
</evidence>
<sequence length="288" mass="30063">MPDRSEWSVSEPQKLTIPPPVRRARIRVVGGTVNVVGSESITEASLEVTSIEGEPLRVSVEDGTLTVTHADLPWQGFLKLLEPKNWQRRVVLTLAVPADCELKLGQVTGRAVVSGITAGTEVRAVSADTTLVRLGGEVRTDTVSGDVETQQLSGPLRFHSVSGALTAVESGGSVRAEAVDSNLVLDLAKIGADSDFRLTNVSGAISVRLPDQPDLAVDASTASGSVRSAFGELAVASEWAGRRISGKLGSGSGRLQAKSVSGSVTLLRRPPAEPAHAAQDHATPGKDL</sequence>
<dbReference type="Pfam" id="PF13349">
    <property type="entry name" value="DUF4097"/>
    <property type="match status" value="1"/>
</dbReference>
<evidence type="ECO:0000259" key="1">
    <source>
        <dbReference type="Pfam" id="PF13349"/>
    </source>
</evidence>
<organism evidence="2 3">
    <name type="scientific">Streptomyces tardus</name>
    <dbReference type="NCBI Taxonomy" id="2780544"/>
    <lineage>
        <taxon>Bacteria</taxon>
        <taxon>Bacillati</taxon>
        <taxon>Actinomycetota</taxon>
        <taxon>Actinomycetes</taxon>
        <taxon>Kitasatosporales</taxon>
        <taxon>Streptomycetaceae</taxon>
        <taxon>Streptomyces</taxon>
    </lineage>
</organism>
<dbReference type="AlphaFoldDB" id="A0A949JJT3"/>
<dbReference type="EMBL" id="JAELVF020000001">
    <property type="protein sequence ID" value="MBU7596461.1"/>
    <property type="molecule type" value="Genomic_DNA"/>
</dbReference>
<keyword evidence="3" id="KW-1185">Reference proteome</keyword>
<protein>
    <submittedName>
        <fullName evidence="2">DUF4097 domain-containing protein</fullName>
    </submittedName>
</protein>
<dbReference type="InterPro" id="IPR025164">
    <property type="entry name" value="Toastrack_DUF4097"/>
</dbReference>
<dbReference type="RefSeq" id="WP_211040710.1">
    <property type="nucleotide sequence ID" value="NZ_JAELVF020000001.1"/>
</dbReference>
<evidence type="ECO:0000313" key="3">
    <source>
        <dbReference type="Proteomes" id="UP000694501"/>
    </source>
</evidence>
<proteinExistence type="predicted"/>
<comment type="caution">
    <text evidence="2">The sequence shown here is derived from an EMBL/GenBank/DDBJ whole genome shotgun (WGS) entry which is preliminary data.</text>
</comment>
<accession>A0A949JJT3</accession>
<name>A0A949JJT3_9ACTN</name>
<gene>
    <name evidence="2" type="ORF">JGS22_002100</name>
</gene>
<feature type="domain" description="DUF4097" evidence="1">
    <location>
        <begin position="56"/>
        <end position="266"/>
    </location>
</feature>
<dbReference type="Proteomes" id="UP000694501">
    <property type="component" value="Unassembled WGS sequence"/>
</dbReference>